<dbReference type="InterPro" id="IPR057332">
    <property type="entry name" value="SBNO_a/b_dom"/>
</dbReference>
<dbReference type="Pfam" id="PF13872">
    <property type="entry name" value="AAA_34"/>
    <property type="match status" value="1"/>
</dbReference>
<dbReference type="PANTHER" id="PTHR12706">
    <property type="entry name" value="STRAWBERRY NOTCH-RELATED"/>
    <property type="match status" value="1"/>
</dbReference>
<feature type="compositionally biased region" description="Gly residues" evidence="2">
    <location>
        <begin position="1685"/>
        <end position="1699"/>
    </location>
</feature>
<feature type="region of interest" description="Disordered" evidence="2">
    <location>
        <begin position="961"/>
        <end position="1027"/>
    </location>
</feature>
<protein>
    <submittedName>
        <fullName evidence="5">Strawberry notch-like protein 1-like</fullName>
    </submittedName>
</protein>
<dbReference type="GO" id="GO:0031490">
    <property type="term" value="F:chromatin DNA binding"/>
    <property type="evidence" value="ECO:0007669"/>
    <property type="project" value="TreeGrafter"/>
</dbReference>
<comment type="similarity">
    <text evidence="1">Belongs to the SBNO family.</text>
</comment>
<dbReference type="InterPro" id="IPR026741">
    <property type="entry name" value="SNO"/>
</dbReference>
<evidence type="ECO:0000256" key="1">
    <source>
        <dbReference type="ARBA" id="ARBA00006992"/>
    </source>
</evidence>
<dbReference type="Pfam" id="PF00627">
    <property type="entry name" value="UBA"/>
    <property type="match status" value="1"/>
</dbReference>
<dbReference type="InterPro" id="IPR027417">
    <property type="entry name" value="P-loop_NTPase"/>
</dbReference>
<dbReference type="InterPro" id="IPR015940">
    <property type="entry name" value="UBA"/>
</dbReference>
<dbReference type="PANTHER" id="PTHR12706:SF33">
    <property type="entry name" value="PROTEIN WITH HELICASE_C DOMAIN"/>
    <property type="match status" value="1"/>
</dbReference>
<name>A0A2P6TVI4_CHLSO</name>
<proteinExistence type="inferred from homology"/>
<comment type="caution">
    <text evidence="5">The sequence shown here is derived from an EMBL/GenBank/DDBJ whole genome shotgun (WGS) entry which is preliminary data.</text>
</comment>
<feature type="region of interest" description="Disordered" evidence="2">
    <location>
        <begin position="1732"/>
        <end position="1802"/>
    </location>
</feature>
<feature type="chain" id="PRO_5015183140" evidence="3">
    <location>
        <begin position="23"/>
        <end position="1830"/>
    </location>
</feature>
<evidence type="ECO:0000313" key="5">
    <source>
        <dbReference type="EMBL" id="PRW58082.1"/>
    </source>
</evidence>
<dbReference type="GO" id="GO:0042393">
    <property type="term" value="F:histone binding"/>
    <property type="evidence" value="ECO:0007669"/>
    <property type="project" value="TreeGrafter"/>
</dbReference>
<evidence type="ECO:0000259" key="4">
    <source>
        <dbReference type="PROSITE" id="PS50030"/>
    </source>
</evidence>
<dbReference type="SMART" id="SM00165">
    <property type="entry name" value="UBA"/>
    <property type="match status" value="1"/>
</dbReference>
<feature type="compositionally biased region" description="Gly residues" evidence="2">
    <location>
        <begin position="1763"/>
        <end position="1787"/>
    </location>
</feature>
<dbReference type="Gene3D" id="1.10.8.10">
    <property type="entry name" value="DNA helicase RuvA subunit, C-terminal domain"/>
    <property type="match status" value="1"/>
</dbReference>
<evidence type="ECO:0000256" key="2">
    <source>
        <dbReference type="SAM" id="MobiDB-lite"/>
    </source>
</evidence>
<dbReference type="GO" id="GO:0005634">
    <property type="term" value="C:nucleus"/>
    <property type="evidence" value="ECO:0007669"/>
    <property type="project" value="TreeGrafter"/>
</dbReference>
<sequence length="1830" mass="194882">MHFTPLHALIWALLAGWAAAWGWAPAPAPRFAVVPASNLRDGKGHLDGLSDRAAGEGLLNRLFGLDCFSKAVAELAADCRRMEQPQKTRLALHLMNCQLAVQGSETYPCRARQTLRECTDVLPDRAHAMYVEYLTHADTMCLFIQNQNFERYTENMLNQLAQGSQFARAQLEAMSGDVGRLAGSAAELAGKAEATLGLLREHQELEQESLALAKRARAESAAYFQTLDAKQQLGLELQEFALANQAKLEAGQAATLAQLAEAQAEAQRQLAGELTGLLDSSKGIRSAVDVVIGYQQRSDSVLMRLLGKSYTLEDAAFYGVGVLAAWAAGISPATAKARLPVVALMGVSLLGERLLVDRLHMWLEVDGQDQLMVNLPLPGWLPAALLPASLVPGASTAAGSASWLQLNLKWAVRRAALAIGAAMLLYAFFTHRDYERESYKLLRQLEEEQRRRHEEYMALVHRQKIELAAMLGGAAGGSSGEHSPAAAAALRGGRRAGTAAAITAPKGDEQRPGAAQAAMAAVDATGTGDAAEFGETVAEQVSLEVFSVYECRSAAAQHGKAHPGDIAEPASLAAIPLPPSDYPLWDALGGVACGGKLSCLQLEGVLYACSKHLTWLPSGERCGFFIGDGAGVGKGRQISGVILDNYARGRRKSVWVSTSTDLYADAVRDLRDMGSHIEVIQNAQALDKAKSTPQEGCLFMTYSTLIAKSRLAQLVAWVGGPAFDGPIVLDECHKAKNHVPGKEKQSTKVSTTVLELQRMLPRARFVYCSATGVSEVGNLAYMERLGLWGEGAAFPTFQSFLDSMKKRGITFLEMLSMELKGDGLYVSRGLSFREAEFSELECRLTAQQVAAYDAAAALWAQLREALVLAVAATGSDKDVWKPFWAAQQRFFKLLCVSMKVHTVVAEARRALEAGYAVVLGLQSTGEAAADSLNLQPGDTCGFISTTRQLLLHFVETHFPTTKALEEPPPGSMEAWQQQQQQQQQQGQAGGGAYSEEASTWGGGATSDDASPSRAAGQQQGQGEEDPTSVELKATILEKIEALDLPPNFLDELIDKLGGPSAVAEMTGRKARVVRDARGRGVYTLRAKSEGSEMDSLNIRERQEFMNGKKLVAIVSDAASTGISLHASAVARNQRRRVHLTIELPWSADKAIQQLGRSHRSNQVTAPIYKLVFTSVGGERRFAAAVARRLQSLGALTRGDRRAASGLDLSELNFDSPLGRKSLRKMYDFIVVESPLLPPGVRMAQIVEGIPEEELEWLPVAEDGRISAAAMVEGVQRLHAKLRASVDLMGIGLAAPRGDTVAEDTSVKETSGKDVGDVRRFLNRLLGLPVGRQNLLFQYFQACLAAEIRAARAEGKYFEGVSDLPGQNIQRAGESQELWVDPFTGLPTLRHDLSIDRGMSFEAAAARLAHERSGPSDRSGFRASRRPMFGRTTYLLALQKPGAHNVFAICRPNTGPSFFEMDIDELQQKYVPVTEEEAREAWEEQYEGSLHACMHGPHCQLGDGCTVGRRLTGVTILSGSVVRIWDSLERVLGRHEMELSKSDRALRIVRVDFGDGSLPLIGVRYPSHLLPEVVAVLSSQQQQQQVAAAADGAALLQRTTEEPTPVDPKALKKAFTAPKTVMDFFKPRPAAAPAASAPAGAGGAAAASGSGSLGGGAAAAAAGQAGLKRAASEAAASAPAAKRAGKAGGGKPGGAQGSGNIGAMFARQQAPQAAQRQQQTAAPPAVVVDLAADDSRDGSEPAAAEVLRASTRHNDRPPSAAATAGGGGGSKARGGGGSSGGSGGGGGPYAPSPADVDTLTALGFGPQQAERALRVTQGNLERAANWLLAGN</sequence>
<dbReference type="OrthoDB" id="421838at2759"/>
<dbReference type="Pfam" id="PF25373">
    <property type="entry name" value="SBNO"/>
    <property type="match status" value="1"/>
</dbReference>
<feature type="signal peptide" evidence="3">
    <location>
        <begin position="1"/>
        <end position="22"/>
    </location>
</feature>
<dbReference type="InterPro" id="IPR009060">
    <property type="entry name" value="UBA-like_sf"/>
</dbReference>
<dbReference type="Proteomes" id="UP000239899">
    <property type="component" value="Unassembled WGS sequence"/>
</dbReference>
<organism evidence="5 6">
    <name type="scientific">Chlorella sorokiniana</name>
    <name type="common">Freshwater green alga</name>
    <dbReference type="NCBI Taxonomy" id="3076"/>
    <lineage>
        <taxon>Eukaryota</taxon>
        <taxon>Viridiplantae</taxon>
        <taxon>Chlorophyta</taxon>
        <taxon>core chlorophytes</taxon>
        <taxon>Trebouxiophyceae</taxon>
        <taxon>Chlorellales</taxon>
        <taxon>Chlorellaceae</taxon>
        <taxon>Chlorella clade</taxon>
        <taxon>Chlorella</taxon>
    </lineage>
</organism>
<evidence type="ECO:0000256" key="3">
    <source>
        <dbReference type="SAM" id="SignalP"/>
    </source>
</evidence>
<dbReference type="EMBL" id="LHPG02000005">
    <property type="protein sequence ID" value="PRW58082.1"/>
    <property type="molecule type" value="Genomic_DNA"/>
</dbReference>
<dbReference type="Gene3D" id="3.40.50.300">
    <property type="entry name" value="P-loop containing nucleotide triphosphate hydrolases"/>
    <property type="match status" value="1"/>
</dbReference>
<feature type="compositionally biased region" description="Low complexity" evidence="2">
    <location>
        <begin position="1630"/>
        <end position="1649"/>
    </location>
</feature>
<feature type="region of interest" description="Disordered" evidence="2">
    <location>
        <begin position="1630"/>
        <end position="1656"/>
    </location>
</feature>
<dbReference type="PROSITE" id="PS50030">
    <property type="entry name" value="UBA"/>
    <property type="match status" value="1"/>
</dbReference>
<gene>
    <name evidence="5" type="ORF">C2E21_3099</name>
</gene>
<keyword evidence="6" id="KW-1185">Reference proteome</keyword>
<feature type="region of interest" description="Disordered" evidence="2">
    <location>
        <begin position="1680"/>
        <end position="1700"/>
    </location>
</feature>
<feature type="compositionally biased region" description="Low complexity" evidence="2">
    <location>
        <begin position="976"/>
        <end position="986"/>
    </location>
</feature>
<dbReference type="InterPro" id="IPR026937">
    <property type="entry name" value="SBNO_Helicase_C_dom"/>
</dbReference>
<dbReference type="InterPro" id="IPR039187">
    <property type="entry name" value="SNO_AAA"/>
</dbReference>
<dbReference type="Pfam" id="PF13871">
    <property type="entry name" value="Helicase_C_4"/>
    <property type="match status" value="1"/>
</dbReference>
<feature type="domain" description="UBA" evidence="4">
    <location>
        <begin position="1789"/>
        <end position="1829"/>
    </location>
</feature>
<reference evidence="5 6" key="1">
    <citation type="journal article" date="2018" name="Plant J.">
        <title>Genome sequences of Chlorella sorokiniana UTEX 1602 and Micractinium conductrix SAG 241.80: implications to maltose excretion by a green alga.</title>
        <authorList>
            <person name="Arriola M.B."/>
            <person name="Velmurugan N."/>
            <person name="Zhang Y."/>
            <person name="Plunkett M.H."/>
            <person name="Hondzo H."/>
            <person name="Barney B.M."/>
        </authorList>
    </citation>
    <scope>NUCLEOTIDE SEQUENCE [LARGE SCALE GENOMIC DNA]</scope>
    <source>
        <strain evidence="6">UTEX 1602</strain>
    </source>
</reference>
<dbReference type="SUPFAM" id="SSF52540">
    <property type="entry name" value="P-loop containing nucleoside triphosphate hydrolases"/>
    <property type="match status" value="2"/>
</dbReference>
<accession>A0A2P6TVI4</accession>
<dbReference type="GO" id="GO:0006355">
    <property type="term" value="P:regulation of DNA-templated transcription"/>
    <property type="evidence" value="ECO:0007669"/>
    <property type="project" value="InterPro"/>
</dbReference>
<dbReference type="SUPFAM" id="SSF46934">
    <property type="entry name" value="UBA-like"/>
    <property type="match status" value="1"/>
</dbReference>
<keyword evidence="3" id="KW-0732">Signal</keyword>
<evidence type="ECO:0000313" key="6">
    <source>
        <dbReference type="Proteomes" id="UP000239899"/>
    </source>
</evidence>